<dbReference type="EMBL" id="MHLA01000014">
    <property type="protein sequence ID" value="OGY99605.1"/>
    <property type="molecule type" value="Genomic_DNA"/>
</dbReference>
<evidence type="ECO:0000256" key="1">
    <source>
        <dbReference type="ARBA" id="ARBA00022801"/>
    </source>
</evidence>
<sequence length="206" mass="22512">MINFFAISLAVYFLMNGGAYWRILRYNLFLHTFASDELKTGEILEVTGISAGSAVQPVSAHEFTLSIPKIEVNAPIVVPREITKQGILASLEEGVGLYPGSAGIGTPGRAVVLGHSSRASWYRGEYAYIFALLHKLEEYDTFYVTGGGKKYTYQIFANKIMTPQEANAFLATTPSDSEIDLVTCYPVGSASKRTVIQAKLISVENI</sequence>
<dbReference type="Pfam" id="PF04203">
    <property type="entry name" value="Sortase"/>
    <property type="match status" value="1"/>
</dbReference>
<dbReference type="InterPro" id="IPR023365">
    <property type="entry name" value="Sortase_dom-sf"/>
</dbReference>
<dbReference type="AlphaFoldDB" id="A0A1G2CDZ8"/>
<reference evidence="2 3" key="1">
    <citation type="journal article" date="2016" name="Nat. Commun.">
        <title>Thousands of microbial genomes shed light on interconnected biogeochemical processes in an aquifer system.</title>
        <authorList>
            <person name="Anantharaman K."/>
            <person name="Brown C.T."/>
            <person name="Hug L.A."/>
            <person name="Sharon I."/>
            <person name="Castelle C.J."/>
            <person name="Probst A.J."/>
            <person name="Thomas B.C."/>
            <person name="Singh A."/>
            <person name="Wilkins M.J."/>
            <person name="Karaoz U."/>
            <person name="Brodie E.L."/>
            <person name="Williams K.H."/>
            <person name="Hubbard S.S."/>
            <person name="Banfield J.F."/>
        </authorList>
    </citation>
    <scope>NUCLEOTIDE SEQUENCE [LARGE SCALE GENOMIC DNA]</scope>
</reference>
<proteinExistence type="predicted"/>
<dbReference type="GO" id="GO:0016787">
    <property type="term" value="F:hydrolase activity"/>
    <property type="evidence" value="ECO:0007669"/>
    <property type="project" value="UniProtKB-KW"/>
</dbReference>
<dbReference type="Gene3D" id="2.40.260.10">
    <property type="entry name" value="Sortase"/>
    <property type="match status" value="1"/>
</dbReference>
<dbReference type="Proteomes" id="UP000178880">
    <property type="component" value="Unassembled WGS sequence"/>
</dbReference>
<dbReference type="NCBIfam" id="TIGR01076">
    <property type="entry name" value="sortase_fam"/>
    <property type="match status" value="1"/>
</dbReference>
<gene>
    <name evidence="2" type="ORF">A2945_03095</name>
</gene>
<evidence type="ECO:0000313" key="3">
    <source>
        <dbReference type="Proteomes" id="UP000178880"/>
    </source>
</evidence>
<evidence type="ECO:0008006" key="4">
    <source>
        <dbReference type="Google" id="ProtNLM"/>
    </source>
</evidence>
<accession>A0A1G2CDZ8</accession>
<dbReference type="STRING" id="1798650.A2945_03095"/>
<dbReference type="InterPro" id="IPR005754">
    <property type="entry name" value="Sortase"/>
</dbReference>
<dbReference type="SUPFAM" id="SSF63817">
    <property type="entry name" value="Sortase"/>
    <property type="match status" value="1"/>
</dbReference>
<evidence type="ECO:0000313" key="2">
    <source>
        <dbReference type="EMBL" id="OGY99605.1"/>
    </source>
</evidence>
<comment type="caution">
    <text evidence="2">The sequence shown here is derived from an EMBL/GenBank/DDBJ whole genome shotgun (WGS) entry which is preliminary data.</text>
</comment>
<keyword evidence="1" id="KW-0378">Hydrolase</keyword>
<organism evidence="2 3">
    <name type="scientific">Candidatus Liptonbacteria bacterium RIFCSPLOWO2_01_FULL_52_25</name>
    <dbReference type="NCBI Taxonomy" id="1798650"/>
    <lineage>
        <taxon>Bacteria</taxon>
        <taxon>Candidatus Liptoniibacteriota</taxon>
    </lineage>
</organism>
<protein>
    <recommendedName>
        <fullName evidence="4">Sortase</fullName>
    </recommendedName>
</protein>
<name>A0A1G2CDZ8_9BACT</name>